<dbReference type="Proteomes" id="UP000521358">
    <property type="component" value="Unassembled WGS sequence"/>
</dbReference>
<comment type="caution">
    <text evidence="2">The sequence shown here is derived from an EMBL/GenBank/DDBJ whole genome shotgun (WGS) entry which is preliminary data.</text>
</comment>
<dbReference type="RefSeq" id="WP_167806175.1">
    <property type="nucleotide sequence ID" value="NZ_JAAVMB010000001.1"/>
</dbReference>
<name>A0A7X6D710_9ENTE</name>
<feature type="transmembrane region" description="Helical" evidence="1">
    <location>
        <begin position="120"/>
        <end position="144"/>
    </location>
</feature>
<reference evidence="2 3" key="1">
    <citation type="submission" date="2020-03" db="EMBL/GenBank/DDBJ databases">
        <title>Bacterial samples isolated from urine from healthy bovine heifers (Gyr breed).</title>
        <authorList>
            <person name="Giannattasio-Ferraz S."/>
            <person name="Maskeri L."/>
            <person name="Penido A."/>
            <person name="Barbosa-Stancioli E.F."/>
            <person name="Putonti C."/>
        </authorList>
    </citation>
    <scope>NUCLEOTIDE SEQUENCE [LARGE SCALE GENOMIC DNA]</scope>
    <source>
        <strain evidence="2 3">UFMG-H7</strain>
    </source>
</reference>
<keyword evidence="1" id="KW-0812">Transmembrane</keyword>
<evidence type="ECO:0000256" key="1">
    <source>
        <dbReference type="SAM" id="Phobius"/>
    </source>
</evidence>
<feature type="transmembrane region" description="Helical" evidence="1">
    <location>
        <begin position="53"/>
        <end position="71"/>
    </location>
</feature>
<protein>
    <submittedName>
        <fullName evidence="2">Uncharacterized protein</fullName>
    </submittedName>
</protein>
<organism evidence="2 3">
    <name type="scientific">Vagococcus fluvialis</name>
    <dbReference type="NCBI Taxonomy" id="2738"/>
    <lineage>
        <taxon>Bacteria</taxon>
        <taxon>Bacillati</taxon>
        <taxon>Bacillota</taxon>
        <taxon>Bacilli</taxon>
        <taxon>Lactobacillales</taxon>
        <taxon>Enterococcaceae</taxon>
        <taxon>Vagococcus</taxon>
    </lineage>
</organism>
<feature type="transmembrane region" description="Helical" evidence="1">
    <location>
        <begin position="172"/>
        <end position="190"/>
    </location>
</feature>
<feature type="transmembrane region" description="Helical" evidence="1">
    <location>
        <begin position="12"/>
        <end position="41"/>
    </location>
</feature>
<keyword evidence="1" id="KW-0472">Membrane</keyword>
<evidence type="ECO:0000313" key="2">
    <source>
        <dbReference type="EMBL" id="NKC66883.1"/>
    </source>
</evidence>
<accession>A0A7X6D710</accession>
<proteinExistence type="predicted"/>
<dbReference type="EMBL" id="JAAVMB010000001">
    <property type="protein sequence ID" value="NKC66883.1"/>
    <property type="molecule type" value="Genomic_DNA"/>
</dbReference>
<sequence>MTIKTIKLLFWLLWHIAYFFLLASNDLTQFLEQVILLITAFELTRYYQKQYPLLIMSSVFLGWFIVLQTNLSLLIDLYEKISFSQYNLREGLSLAFLVVLTIIQLINFEKMMSITQNKLYNHFHLFILASATLFVQSVFTYLSWFNLTKISFEQVNVLKGMRQVVTESGSRAIFSTYFVLMICFGTYYLFKKIFLKGEVIHENTYRGR</sequence>
<dbReference type="AlphaFoldDB" id="A0A7X6D710"/>
<gene>
    <name evidence="2" type="ORF">HED35_02165</name>
</gene>
<feature type="transmembrane region" description="Helical" evidence="1">
    <location>
        <begin position="91"/>
        <end position="108"/>
    </location>
</feature>
<keyword evidence="1" id="KW-1133">Transmembrane helix</keyword>
<evidence type="ECO:0000313" key="3">
    <source>
        <dbReference type="Proteomes" id="UP000521358"/>
    </source>
</evidence>